<gene>
    <name evidence="4" type="primary">gcvT_3</name>
    <name evidence="4" type="ORF">LuPra_06019</name>
</gene>
<keyword evidence="1" id="KW-0809">Transit peptide</keyword>
<organism evidence="4 5">
    <name type="scientific">Luteitalea pratensis</name>
    <dbReference type="NCBI Taxonomy" id="1855912"/>
    <lineage>
        <taxon>Bacteria</taxon>
        <taxon>Pseudomonadati</taxon>
        <taxon>Acidobacteriota</taxon>
        <taxon>Vicinamibacteria</taxon>
        <taxon>Vicinamibacterales</taxon>
        <taxon>Vicinamibacteraceae</taxon>
        <taxon>Luteitalea</taxon>
    </lineage>
</organism>
<dbReference type="PIRSF" id="PIRSF006487">
    <property type="entry name" value="GcvT"/>
    <property type="match status" value="1"/>
</dbReference>
<dbReference type="InterPro" id="IPR045179">
    <property type="entry name" value="YgfZ/GcvT"/>
</dbReference>
<dbReference type="GO" id="GO:0004047">
    <property type="term" value="F:aminomethyltransferase activity"/>
    <property type="evidence" value="ECO:0007669"/>
    <property type="project" value="UniProtKB-EC"/>
</dbReference>
<evidence type="ECO:0000313" key="4">
    <source>
        <dbReference type="EMBL" id="AMY12737.1"/>
    </source>
</evidence>
<dbReference type="EMBL" id="CP015136">
    <property type="protein sequence ID" value="AMY12737.1"/>
    <property type="molecule type" value="Genomic_DNA"/>
</dbReference>
<dbReference type="InterPro" id="IPR006222">
    <property type="entry name" value="GCVT_N"/>
</dbReference>
<dbReference type="Pfam" id="PF01571">
    <property type="entry name" value="GCV_T"/>
    <property type="match status" value="1"/>
</dbReference>
<dbReference type="PATRIC" id="fig|1813736.3.peg.6324"/>
<accession>A0A143PVF6</accession>
<dbReference type="PANTHER" id="PTHR22602:SF0">
    <property type="entry name" value="TRANSFERASE CAF17, MITOCHONDRIAL-RELATED"/>
    <property type="match status" value="1"/>
</dbReference>
<keyword evidence="4" id="KW-0489">Methyltransferase</keyword>
<dbReference type="SUPFAM" id="SSF103025">
    <property type="entry name" value="Folate-binding domain"/>
    <property type="match status" value="1"/>
</dbReference>
<dbReference type="InterPro" id="IPR029043">
    <property type="entry name" value="GcvT/YgfZ_C"/>
</dbReference>
<feature type="domain" description="Aminomethyltransferase C-terminal" evidence="3">
    <location>
        <begin position="254"/>
        <end position="321"/>
    </location>
</feature>
<dbReference type="Gene3D" id="3.30.1360.120">
    <property type="entry name" value="Probable tRNA modification gtpase trme, domain 1"/>
    <property type="match status" value="1"/>
</dbReference>
<dbReference type="GO" id="GO:0016226">
    <property type="term" value="P:iron-sulfur cluster assembly"/>
    <property type="evidence" value="ECO:0007669"/>
    <property type="project" value="TreeGrafter"/>
</dbReference>
<keyword evidence="4" id="KW-0808">Transferase</keyword>
<dbReference type="Proteomes" id="UP000076079">
    <property type="component" value="Chromosome"/>
</dbReference>
<dbReference type="GO" id="GO:0008168">
    <property type="term" value="F:methyltransferase activity"/>
    <property type="evidence" value="ECO:0007669"/>
    <property type="project" value="UniProtKB-KW"/>
</dbReference>
<dbReference type="STRING" id="1855912.LuPra_06019"/>
<reference evidence="4 5" key="1">
    <citation type="journal article" date="2016" name="Genome Announc.">
        <title>First Complete Genome Sequence of a Subdivision 6 Acidobacterium Strain.</title>
        <authorList>
            <person name="Huang S."/>
            <person name="Vieira S."/>
            <person name="Bunk B."/>
            <person name="Riedel T."/>
            <person name="Sproer C."/>
            <person name="Overmann J."/>
        </authorList>
    </citation>
    <scope>NUCLEOTIDE SEQUENCE [LARGE SCALE GENOMIC DNA]</scope>
    <source>
        <strain evidence="5">DSM 100886 HEG_-6_39</strain>
    </source>
</reference>
<name>A0A143PVF6_LUTPR</name>
<sequence length="329" mass="35360">MAVTFDTEYRTVHEDAVWADRSTRDARLEVRGPDATDWLQGLLTQDVKGLQPGQGTYAAYLTPQGRMIADVRVFRRDDTYVLETAASARASLLARLDQFVIMEDVTVTDVTETLGCLTVLGPAAAASASACTGAALATLGALPEHAHLAVGVPGALVAASREFGVPAFDLFAPQESLGIWRTWLQARVPLASERLLETVRIEAGRPRYGVDMHEDTIPLEAGIESRGISFDKGCYVGQEVVIRILHRGGGRVARRLVWVEHTPHAQDGAVWSGGESVHLGDRVVGHVTSACWSPARGGLLAMAMLHRDATEPGALVRIGADEATVRKLP</sequence>
<dbReference type="Pfam" id="PF08669">
    <property type="entry name" value="GCV_T_C"/>
    <property type="match status" value="1"/>
</dbReference>
<dbReference type="RefSeq" id="WP_110174168.1">
    <property type="nucleotide sequence ID" value="NZ_CP015136.1"/>
</dbReference>
<dbReference type="InterPro" id="IPR013977">
    <property type="entry name" value="GcvT_C"/>
</dbReference>
<proteinExistence type="predicted"/>
<feature type="domain" description="GCVT N-terminal" evidence="2">
    <location>
        <begin position="6"/>
        <end position="224"/>
    </location>
</feature>
<dbReference type="EC" id="2.1.2.10" evidence="4"/>
<dbReference type="KEGG" id="abac:LuPra_06019"/>
<dbReference type="SUPFAM" id="SSF101790">
    <property type="entry name" value="Aminomethyltransferase beta-barrel domain"/>
    <property type="match status" value="1"/>
</dbReference>
<dbReference type="InterPro" id="IPR027266">
    <property type="entry name" value="TrmE/GcvT-like"/>
</dbReference>
<evidence type="ECO:0000256" key="1">
    <source>
        <dbReference type="ARBA" id="ARBA00022946"/>
    </source>
</evidence>
<dbReference type="GO" id="GO:0032259">
    <property type="term" value="P:methylation"/>
    <property type="evidence" value="ECO:0007669"/>
    <property type="project" value="UniProtKB-KW"/>
</dbReference>
<keyword evidence="5" id="KW-1185">Reference proteome</keyword>
<evidence type="ECO:0000259" key="3">
    <source>
        <dbReference type="Pfam" id="PF08669"/>
    </source>
</evidence>
<dbReference type="AlphaFoldDB" id="A0A143PVF6"/>
<dbReference type="InterPro" id="IPR017703">
    <property type="entry name" value="YgfZ/GCV_T_CS"/>
</dbReference>
<dbReference type="OrthoDB" id="9796287at2"/>
<evidence type="ECO:0000313" key="5">
    <source>
        <dbReference type="Proteomes" id="UP000076079"/>
    </source>
</evidence>
<reference evidence="5" key="2">
    <citation type="submission" date="2016-04" db="EMBL/GenBank/DDBJ databases">
        <title>First Complete Genome Sequence of a Subdivision 6 Acidobacterium.</title>
        <authorList>
            <person name="Huang S."/>
            <person name="Vieira S."/>
            <person name="Bunk B."/>
            <person name="Riedel T."/>
            <person name="Sproeer C."/>
            <person name="Overmann J."/>
        </authorList>
    </citation>
    <scope>NUCLEOTIDE SEQUENCE [LARGE SCALE GENOMIC DNA]</scope>
    <source>
        <strain evidence="5">DSM 100886 HEG_-6_39</strain>
    </source>
</reference>
<dbReference type="NCBIfam" id="TIGR03317">
    <property type="entry name" value="ygfZ_signature"/>
    <property type="match status" value="1"/>
</dbReference>
<dbReference type="PANTHER" id="PTHR22602">
    <property type="entry name" value="TRANSFERASE CAF17, MITOCHONDRIAL-RELATED"/>
    <property type="match status" value="1"/>
</dbReference>
<evidence type="ECO:0000259" key="2">
    <source>
        <dbReference type="Pfam" id="PF01571"/>
    </source>
</evidence>
<protein>
    <submittedName>
        <fullName evidence="4">Aminomethyltransferase</fullName>
        <ecNumber evidence="4">2.1.2.10</ecNumber>
    </submittedName>
</protein>